<evidence type="ECO:0000313" key="5">
    <source>
        <dbReference type="Proteomes" id="UP000272729"/>
    </source>
</evidence>
<protein>
    <submittedName>
        <fullName evidence="4">Putative N-acetyltransferase YhbS</fullName>
    </submittedName>
</protein>
<name>A0A495X1W1_9PSEU</name>
<keyword evidence="2" id="KW-0012">Acyltransferase</keyword>
<dbReference type="Proteomes" id="UP000272729">
    <property type="component" value="Unassembled WGS sequence"/>
</dbReference>
<evidence type="ECO:0000256" key="1">
    <source>
        <dbReference type="ARBA" id="ARBA00022679"/>
    </source>
</evidence>
<dbReference type="InterPro" id="IPR050832">
    <property type="entry name" value="Bact_Acetyltransf"/>
</dbReference>
<dbReference type="EMBL" id="RBXR01000001">
    <property type="protein sequence ID" value="RKT67972.1"/>
    <property type="molecule type" value="Genomic_DNA"/>
</dbReference>
<dbReference type="PANTHER" id="PTHR43877">
    <property type="entry name" value="AMINOALKYLPHOSPHONATE N-ACETYLTRANSFERASE-RELATED-RELATED"/>
    <property type="match status" value="1"/>
</dbReference>
<dbReference type="Gene3D" id="3.40.630.30">
    <property type="match status" value="1"/>
</dbReference>
<dbReference type="CDD" id="cd04301">
    <property type="entry name" value="NAT_SF"/>
    <property type="match status" value="1"/>
</dbReference>
<evidence type="ECO:0000256" key="2">
    <source>
        <dbReference type="ARBA" id="ARBA00023315"/>
    </source>
</evidence>
<keyword evidence="1 4" id="KW-0808">Transferase</keyword>
<organism evidence="4 5">
    <name type="scientific">Saccharothrix variisporea</name>
    <dbReference type="NCBI Taxonomy" id="543527"/>
    <lineage>
        <taxon>Bacteria</taxon>
        <taxon>Bacillati</taxon>
        <taxon>Actinomycetota</taxon>
        <taxon>Actinomycetes</taxon>
        <taxon>Pseudonocardiales</taxon>
        <taxon>Pseudonocardiaceae</taxon>
        <taxon>Saccharothrix</taxon>
    </lineage>
</organism>
<dbReference type="GO" id="GO:0016747">
    <property type="term" value="F:acyltransferase activity, transferring groups other than amino-acyl groups"/>
    <property type="evidence" value="ECO:0007669"/>
    <property type="project" value="InterPro"/>
</dbReference>
<evidence type="ECO:0000259" key="3">
    <source>
        <dbReference type="PROSITE" id="PS51186"/>
    </source>
</evidence>
<dbReference type="InterPro" id="IPR016181">
    <property type="entry name" value="Acyl_CoA_acyltransferase"/>
</dbReference>
<proteinExistence type="predicted"/>
<dbReference type="PROSITE" id="PS51186">
    <property type="entry name" value="GNAT"/>
    <property type="match status" value="1"/>
</dbReference>
<sequence>MEIRRARPEDAPRLTALMHASSAYHGDYATILEGYEVTPEYVERHRVYAAVDADDVLGFYALILDPPELDIAFVADEAQGRGIGRLLVDHMRAQARAAGLTKVRVVSHPPAERFYLAVGARRVGTIPAKPPKVGWERPELLFTIT</sequence>
<feature type="domain" description="N-acetyltransferase" evidence="3">
    <location>
        <begin position="1"/>
        <end position="145"/>
    </location>
</feature>
<evidence type="ECO:0000313" key="4">
    <source>
        <dbReference type="EMBL" id="RKT67972.1"/>
    </source>
</evidence>
<keyword evidence="5" id="KW-1185">Reference proteome</keyword>
<reference evidence="4 5" key="1">
    <citation type="submission" date="2018-10" db="EMBL/GenBank/DDBJ databases">
        <title>Sequencing the genomes of 1000 actinobacteria strains.</title>
        <authorList>
            <person name="Klenk H.-P."/>
        </authorList>
    </citation>
    <scope>NUCLEOTIDE SEQUENCE [LARGE SCALE GENOMIC DNA]</scope>
    <source>
        <strain evidence="4 5">DSM 43911</strain>
    </source>
</reference>
<dbReference type="RefSeq" id="WP_397556293.1">
    <property type="nucleotide sequence ID" value="NZ_JBIUBA010000013.1"/>
</dbReference>
<dbReference type="SUPFAM" id="SSF55729">
    <property type="entry name" value="Acyl-CoA N-acyltransferases (Nat)"/>
    <property type="match status" value="1"/>
</dbReference>
<gene>
    <name evidence="4" type="ORF">DFJ66_1151</name>
</gene>
<dbReference type="AlphaFoldDB" id="A0A495X1W1"/>
<comment type="caution">
    <text evidence="4">The sequence shown here is derived from an EMBL/GenBank/DDBJ whole genome shotgun (WGS) entry which is preliminary data.</text>
</comment>
<accession>A0A495X1W1</accession>
<dbReference type="Pfam" id="PF13508">
    <property type="entry name" value="Acetyltransf_7"/>
    <property type="match status" value="1"/>
</dbReference>
<dbReference type="InterPro" id="IPR000182">
    <property type="entry name" value="GNAT_dom"/>
</dbReference>